<dbReference type="RefSeq" id="XP_016492340.1">
    <property type="nucleotide sequence ID" value="XM_016636854.1"/>
</dbReference>
<organism evidence="1">
    <name type="scientific">Nicotiana tabacum</name>
    <name type="common">Common tobacco</name>
    <dbReference type="NCBI Taxonomy" id="4097"/>
    <lineage>
        <taxon>Eukaryota</taxon>
        <taxon>Viridiplantae</taxon>
        <taxon>Streptophyta</taxon>
        <taxon>Embryophyta</taxon>
        <taxon>Tracheophyta</taxon>
        <taxon>Spermatophyta</taxon>
        <taxon>Magnoliopsida</taxon>
        <taxon>eudicotyledons</taxon>
        <taxon>Gunneridae</taxon>
        <taxon>Pentapetalae</taxon>
        <taxon>asterids</taxon>
        <taxon>lamiids</taxon>
        <taxon>Solanales</taxon>
        <taxon>Solanaceae</taxon>
        <taxon>Nicotianoideae</taxon>
        <taxon>Nicotianeae</taxon>
        <taxon>Nicotiana</taxon>
    </lineage>
</organism>
<name>A0A1S4BTZ2_TOBAC</name>
<dbReference type="STRING" id="4097.A0A1S4BTZ2"/>
<feature type="non-terminal residue" evidence="1">
    <location>
        <position position="193"/>
    </location>
</feature>
<gene>
    <name evidence="1" type="primary">LOC107811861</name>
</gene>
<protein>
    <recommendedName>
        <fullName evidence="2">Reverse transcriptase domain-containing protein</fullName>
    </recommendedName>
</protein>
<reference evidence="1" key="1">
    <citation type="submission" date="2025-08" db="UniProtKB">
        <authorList>
            <consortium name="RefSeq"/>
        </authorList>
    </citation>
    <scope>IDENTIFICATION</scope>
</reference>
<dbReference type="PANTHER" id="PTHR19446">
    <property type="entry name" value="REVERSE TRANSCRIPTASES"/>
    <property type="match status" value="1"/>
</dbReference>
<evidence type="ECO:0000313" key="1">
    <source>
        <dbReference type="RefSeq" id="XP_016492340.1"/>
    </source>
</evidence>
<evidence type="ECO:0008006" key="2">
    <source>
        <dbReference type="Google" id="ProtNLM"/>
    </source>
</evidence>
<sequence length="193" mass="23077">MWESQIKQRWQAYFRDLLNEEGDRNIELGELGHSELHRDLGYCRRIRVEEVMGALRRMSRGRATGPDEIPVEFWKCMGKSGGEWLSRLFNAIFRTKRMPDEWRWSTVVPLYKNKGDIQCCNNYREAIHPVRRLAEQFRDKKKDLHMVLIDLEKAYDKVPREVLWRCLEAKSVPEAYIRVIKDMYNGAKTRVRT</sequence>
<accession>A0A1S4BTZ2</accession>
<dbReference type="OrthoDB" id="1306011at2759"/>
<proteinExistence type="predicted"/>
<dbReference type="AlphaFoldDB" id="A0A1S4BTZ2"/>
<dbReference type="PaxDb" id="4097-A0A1S4BTZ2"/>
<dbReference type="KEGG" id="nta:107811861"/>